<evidence type="ECO:0000256" key="1">
    <source>
        <dbReference type="SAM" id="Phobius"/>
    </source>
</evidence>
<gene>
    <name evidence="2" type="ORF">FD32_GL001442</name>
</gene>
<organism evidence="2 3">
    <name type="scientific">Limosilactobacillus panis DSM 6035</name>
    <dbReference type="NCBI Taxonomy" id="1423782"/>
    <lineage>
        <taxon>Bacteria</taxon>
        <taxon>Bacillati</taxon>
        <taxon>Bacillota</taxon>
        <taxon>Bacilli</taxon>
        <taxon>Lactobacillales</taxon>
        <taxon>Lactobacillaceae</taxon>
        <taxon>Limosilactobacillus</taxon>
    </lineage>
</organism>
<dbReference type="EMBL" id="AZGM01000150">
    <property type="protein sequence ID" value="KRM24672.1"/>
    <property type="molecule type" value="Genomic_DNA"/>
</dbReference>
<accession>A0A0R1X393</accession>
<proteinExistence type="predicted"/>
<sequence length="120" mass="13481">MDTMVSNAARKYESQQVKQVKQTPLARQQPKGWNRLERALMVVGGAISLLLIITLLSTKISINNRQHDLQDLQARVSRVKNSNSSDRQEIAALTSQASLKRAAHKYGLSDKNSNVRNINR</sequence>
<dbReference type="Proteomes" id="UP000051412">
    <property type="component" value="Unassembled WGS sequence"/>
</dbReference>
<keyword evidence="1" id="KW-0472">Membrane</keyword>
<reference evidence="2 3" key="1">
    <citation type="journal article" date="2015" name="Genome Announc.">
        <title>Expanding the biotechnology potential of lactobacilli through comparative genomics of 213 strains and associated genera.</title>
        <authorList>
            <person name="Sun Z."/>
            <person name="Harris H.M."/>
            <person name="McCann A."/>
            <person name="Guo C."/>
            <person name="Argimon S."/>
            <person name="Zhang W."/>
            <person name="Yang X."/>
            <person name="Jeffery I.B."/>
            <person name="Cooney J.C."/>
            <person name="Kagawa T.F."/>
            <person name="Liu W."/>
            <person name="Song Y."/>
            <person name="Salvetti E."/>
            <person name="Wrobel A."/>
            <person name="Rasinkangas P."/>
            <person name="Parkhill J."/>
            <person name="Rea M.C."/>
            <person name="O'Sullivan O."/>
            <person name="Ritari J."/>
            <person name="Douillard F.P."/>
            <person name="Paul Ross R."/>
            <person name="Yang R."/>
            <person name="Briner A.E."/>
            <person name="Felis G.E."/>
            <person name="de Vos W.M."/>
            <person name="Barrangou R."/>
            <person name="Klaenhammer T.R."/>
            <person name="Caufield P.W."/>
            <person name="Cui Y."/>
            <person name="Zhang H."/>
            <person name="O'Toole P.W."/>
        </authorList>
    </citation>
    <scope>NUCLEOTIDE SEQUENCE [LARGE SCALE GENOMIC DNA]</scope>
    <source>
        <strain evidence="2 3">DSM 6035</strain>
    </source>
</reference>
<protein>
    <recommendedName>
        <fullName evidence="4">Cell division protein FtsL</fullName>
    </recommendedName>
</protein>
<evidence type="ECO:0000313" key="2">
    <source>
        <dbReference type="EMBL" id="KRM24672.1"/>
    </source>
</evidence>
<keyword evidence="3" id="KW-1185">Reference proteome</keyword>
<comment type="caution">
    <text evidence="2">The sequence shown here is derived from an EMBL/GenBank/DDBJ whole genome shotgun (WGS) entry which is preliminary data.</text>
</comment>
<keyword evidence="1" id="KW-1133">Transmembrane helix</keyword>
<dbReference type="PATRIC" id="fig|1423782.4.peg.1499"/>
<evidence type="ECO:0000313" key="3">
    <source>
        <dbReference type="Proteomes" id="UP000051412"/>
    </source>
</evidence>
<name>A0A0R1X393_9LACO</name>
<evidence type="ECO:0008006" key="4">
    <source>
        <dbReference type="Google" id="ProtNLM"/>
    </source>
</evidence>
<feature type="transmembrane region" description="Helical" evidence="1">
    <location>
        <begin position="39"/>
        <end position="57"/>
    </location>
</feature>
<keyword evidence="1" id="KW-0812">Transmembrane</keyword>
<dbReference type="AlphaFoldDB" id="A0A0R1X393"/>
<dbReference type="STRING" id="1423782.FD32_GL001442"/>